<dbReference type="EMBL" id="PSZC01000013">
    <property type="protein sequence ID" value="PPJ36692.1"/>
    <property type="molecule type" value="Genomic_DNA"/>
</dbReference>
<protein>
    <submittedName>
        <fullName evidence="4">Oxidoreductase</fullName>
    </submittedName>
</protein>
<dbReference type="CDD" id="cd05233">
    <property type="entry name" value="SDR_c"/>
    <property type="match status" value="1"/>
</dbReference>
<dbReference type="AlphaFoldDB" id="A0A2S6ANA3"/>
<dbReference type="OrthoDB" id="3542748at2"/>
<dbReference type="SUPFAM" id="SSF51735">
    <property type="entry name" value="NAD(P)-binding Rossmann-fold domains"/>
    <property type="match status" value="1"/>
</dbReference>
<feature type="domain" description="Ketoreductase" evidence="3">
    <location>
        <begin position="9"/>
        <end position="177"/>
    </location>
</feature>
<dbReference type="PRINTS" id="PR00080">
    <property type="entry name" value="SDRFAMILY"/>
</dbReference>
<dbReference type="FunFam" id="3.40.50.720:FF:000084">
    <property type="entry name" value="Short-chain dehydrogenase reductase"/>
    <property type="match status" value="1"/>
</dbReference>
<dbReference type="InterPro" id="IPR057326">
    <property type="entry name" value="KR_dom"/>
</dbReference>
<dbReference type="Proteomes" id="UP000239874">
    <property type="component" value="Unassembled WGS sequence"/>
</dbReference>
<dbReference type="GO" id="GO:0016491">
    <property type="term" value="F:oxidoreductase activity"/>
    <property type="evidence" value="ECO:0007669"/>
    <property type="project" value="UniProtKB-KW"/>
</dbReference>
<evidence type="ECO:0000313" key="5">
    <source>
        <dbReference type="Proteomes" id="UP000239874"/>
    </source>
</evidence>
<dbReference type="PRINTS" id="PR00081">
    <property type="entry name" value="GDHRDH"/>
</dbReference>
<name>A0A2S6ANA3_9NOCA</name>
<dbReference type="PANTHER" id="PTHR24321">
    <property type="entry name" value="DEHYDROGENASES, SHORT CHAIN"/>
    <property type="match status" value="1"/>
</dbReference>
<dbReference type="InterPro" id="IPR002347">
    <property type="entry name" value="SDR_fam"/>
</dbReference>
<comment type="similarity">
    <text evidence="1">Belongs to the short-chain dehydrogenases/reductases (SDR) family.</text>
</comment>
<sequence>MWREYFSDRVVLLTGAGSGMGRVEALALADAGAIVWVTDRDEEGAASVAAEIVAKGGDARAAMLDVTDADNWLEVEARVAEAHAGLDGLVNNAGVSFRAGIIDTALADWERVMSINSTGPFLGMKTCANLLSARPGSSVVNVSSAAGMVGYFAAAYGASKWALRGLTKTAALEFAGQGIRVNSVHPGLVDTPLLHSSPNSSSFVDSSLQAVPAGRTATPDEIASVVLFLLSPMSAYMTGSEVVVDGGLVAGGIYQQILRRQRELNNDQITQV</sequence>
<dbReference type="SMART" id="SM00822">
    <property type="entry name" value="PKS_KR"/>
    <property type="match status" value="1"/>
</dbReference>
<evidence type="ECO:0000256" key="2">
    <source>
        <dbReference type="ARBA" id="ARBA00023002"/>
    </source>
</evidence>
<dbReference type="InterPro" id="IPR036291">
    <property type="entry name" value="NAD(P)-bd_dom_sf"/>
</dbReference>
<evidence type="ECO:0000256" key="1">
    <source>
        <dbReference type="ARBA" id="ARBA00006484"/>
    </source>
</evidence>
<dbReference type="InterPro" id="IPR020904">
    <property type="entry name" value="Sc_DH/Rdtase_CS"/>
</dbReference>
<dbReference type="PANTHER" id="PTHR24321:SF15">
    <property type="entry name" value="OXIDOREDUCTASE UCPA"/>
    <property type="match status" value="1"/>
</dbReference>
<dbReference type="Gene3D" id="3.40.50.720">
    <property type="entry name" value="NAD(P)-binding Rossmann-like Domain"/>
    <property type="match status" value="1"/>
</dbReference>
<gene>
    <name evidence="4" type="ORF">C5E45_19865</name>
</gene>
<evidence type="ECO:0000259" key="3">
    <source>
        <dbReference type="SMART" id="SM00822"/>
    </source>
</evidence>
<organism evidence="4 5">
    <name type="scientific">Nocardia nova</name>
    <dbReference type="NCBI Taxonomy" id="37330"/>
    <lineage>
        <taxon>Bacteria</taxon>
        <taxon>Bacillati</taxon>
        <taxon>Actinomycetota</taxon>
        <taxon>Actinomycetes</taxon>
        <taxon>Mycobacteriales</taxon>
        <taxon>Nocardiaceae</taxon>
        <taxon>Nocardia</taxon>
    </lineage>
</organism>
<reference evidence="4 5" key="1">
    <citation type="submission" date="2018-02" db="EMBL/GenBank/DDBJ databases">
        <title>8 Nocardia nova and 1 Nocardia cyriacigeorgica strain used for evolution to TMP-SMX.</title>
        <authorList>
            <person name="Mehta H."/>
            <person name="Weng J."/>
            <person name="Shamoo Y."/>
        </authorList>
    </citation>
    <scope>NUCLEOTIDE SEQUENCE [LARGE SCALE GENOMIC DNA]</scope>
    <source>
        <strain evidence="4 5">MDA3139</strain>
    </source>
</reference>
<dbReference type="Pfam" id="PF13561">
    <property type="entry name" value="adh_short_C2"/>
    <property type="match status" value="1"/>
</dbReference>
<proteinExistence type="inferred from homology"/>
<comment type="caution">
    <text evidence="4">The sequence shown here is derived from an EMBL/GenBank/DDBJ whole genome shotgun (WGS) entry which is preliminary data.</text>
</comment>
<evidence type="ECO:0000313" key="4">
    <source>
        <dbReference type="EMBL" id="PPJ36692.1"/>
    </source>
</evidence>
<dbReference type="PROSITE" id="PS00061">
    <property type="entry name" value="ADH_SHORT"/>
    <property type="match status" value="1"/>
</dbReference>
<accession>A0A2S6ANA3</accession>
<keyword evidence="2" id="KW-0560">Oxidoreductase</keyword>